<dbReference type="Pfam" id="PF17862">
    <property type="entry name" value="AAA_lid_3"/>
    <property type="match status" value="1"/>
</dbReference>
<keyword evidence="2" id="KW-0547">Nucleotide-binding</keyword>
<evidence type="ECO:0000313" key="8">
    <source>
        <dbReference type="EMBL" id="TFK55001.1"/>
    </source>
</evidence>
<name>A0A5C3NMY5_9AGAM</name>
<proteinExistence type="predicted"/>
<dbReference type="STRING" id="5364.A0A5C3NMY5"/>
<evidence type="ECO:0000256" key="1">
    <source>
        <dbReference type="ARBA" id="ARBA00004572"/>
    </source>
</evidence>
<protein>
    <submittedName>
        <fullName evidence="8">AAA-domain-containing protein</fullName>
    </submittedName>
</protein>
<dbReference type="InterPro" id="IPR003593">
    <property type="entry name" value="AAA+_ATPase"/>
</dbReference>
<feature type="domain" description="AAA+ ATPase" evidence="7">
    <location>
        <begin position="741"/>
        <end position="881"/>
    </location>
</feature>
<feature type="region of interest" description="Disordered" evidence="6">
    <location>
        <begin position="1076"/>
        <end position="1097"/>
    </location>
</feature>
<dbReference type="GO" id="GO:0005524">
    <property type="term" value="F:ATP binding"/>
    <property type="evidence" value="ECO:0007669"/>
    <property type="project" value="UniProtKB-KW"/>
</dbReference>
<sequence>MTSQLLLRRSTRSLLKTSSRPARCATKSTRIRTAGNDAAPRTTPVHKRSSSSSATPSTVAADSEIQAVKQETQHGSPDAPPETPPEEPAPEPELEKVRRRRTTSKDTETTPQLPSGLDIIWAPEADTKSPNANAIPPPAILDEALNNLHVTLHPQTQHRAVYASAQGPPLEPTLGMYCPIEGGDYIIDETVRELARRTGAEVLVLDSVEIAAGECGHFGKAASAITLPRNPLHFTSTVAQPPQSSRHMQDEDDDDDDISFSMPSQMTLHVLAPMRTSRTLVASGSSAKPSAPVKAKAFFDELINIPGPATGSGAASTRRPRIVYIRDFGTLASTSSTWFPPLVQAVRQRRQGPISRPTSPVINPMTIVFGITPSILPSASPYGGGPAFMNMLMSGATTSAGASYAKPGKDEDEIADKNREKRLRRRLKKWEKGDAGLLDELPKLSLQNNEDGEGRTGASGRPEFVFLNGPGGTSAQMPFFAGNGVPSGNRGAGAPDADSTSRFFRTSVIVPSVRSLSKERECRVSRRRHINELTMRMGVSSVGGSLPELEEVPKTAEEGDKSKEGEGESLKAERSEAARIWEEWGTKLEPWNDIVQVADRAVGTVISENLRTGTLQTTLDPTPIPWKTVFRAWASHKSDREVRKTWAKESIQKIAKDDEEVAEGEDSEMEPDEIVQRVKRDPDLDSHERRLVGCIVDAASMPTGFDQVHLPPTTIDAVRTIVSLPILHPMAFQHGILKDHSMTGCLLFGPPGTGKTLVVRALAKEAGCRMLAVSPSDVMDMYVGEGEKLVKSVFSLARRLAPCVVFMDEIDALFGARSSARETGGAIAHRGVITEFMQEMDGLRSSKDDNIIVIGATNRPFDLDDAVLRRLPRRLLIDLPGEKERAEILKILLRHETLGEDVDLGVLAKKTESFSGSDLKHLCVAAALDAVKEKVEVPWKVASSADSKAREVGDGPTSSSSPTPETKAESPISTTTSKEVAPESAEGKPDETAPASDAKPSEPPSAPDPMEYSRVLQRHNFTKALKEIVPSSSESLGSLSDLRKWNEEFGEGRKDKRKTVVWGKGKFGFTEQGSRIGEEVRIAETTAEGAGDASAER</sequence>
<feature type="region of interest" description="Disordered" evidence="6">
    <location>
        <begin position="237"/>
        <end position="256"/>
    </location>
</feature>
<evidence type="ECO:0000313" key="9">
    <source>
        <dbReference type="Proteomes" id="UP000305948"/>
    </source>
</evidence>
<keyword evidence="3" id="KW-1000">Mitochondrion outer membrane</keyword>
<feature type="region of interest" description="Disordered" evidence="6">
    <location>
        <begin position="541"/>
        <end position="574"/>
    </location>
</feature>
<dbReference type="InterPro" id="IPR041569">
    <property type="entry name" value="AAA_lid_3"/>
</dbReference>
<dbReference type="InterPro" id="IPR027417">
    <property type="entry name" value="P-loop_NTPase"/>
</dbReference>
<dbReference type="GO" id="GO:0016887">
    <property type="term" value="F:ATP hydrolysis activity"/>
    <property type="evidence" value="ECO:0007669"/>
    <property type="project" value="InterPro"/>
</dbReference>
<dbReference type="Gene3D" id="1.10.8.60">
    <property type="match status" value="1"/>
</dbReference>
<dbReference type="Pfam" id="PF00004">
    <property type="entry name" value="AAA"/>
    <property type="match status" value="1"/>
</dbReference>
<dbReference type="PANTHER" id="PTHR45644:SF56">
    <property type="entry name" value="AAA ATPASE, PUTATIVE (AFU_ORTHOLOGUE AFUA_2G12920)-RELATED"/>
    <property type="match status" value="1"/>
</dbReference>
<accession>A0A5C3NMY5</accession>
<reference evidence="8 9" key="1">
    <citation type="journal article" date="2019" name="Nat. Ecol. Evol.">
        <title>Megaphylogeny resolves global patterns of mushroom evolution.</title>
        <authorList>
            <person name="Varga T."/>
            <person name="Krizsan K."/>
            <person name="Foldi C."/>
            <person name="Dima B."/>
            <person name="Sanchez-Garcia M."/>
            <person name="Sanchez-Ramirez S."/>
            <person name="Szollosi G.J."/>
            <person name="Szarkandi J.G."/>
            <person name="Papp V."/>
            <person name="Albert L."/>
            <person name="Andreopoulos W."/>
            <person name="Angelini C."/>
            <person name="Antonin V."/>
            <person name="Barry K.W."/>
            <person name="Bougher N.L."/>
            <person name="Buchanan P."/>
            <person name="Buyck B."/>
            <person name="Bense V."/>
            <person name="Catcheside P."/>
            <person name="Chovatia M."/>
            <person name="Cooper J."/>
            <person name="Damon W."/>
            <person name="Desjardin D."/>
            <person name="Finy P."/>
            <person name="Geml J."/>
            <person name="Haridas S."/>
            <person name="Hughes K."/>
            <person name="Justo A."/>
            <person name="Karasinski D."/>
            <person name="Kautmanova I."/>
            <person name="Kiss B."/>
            <person name="Kocsube S."/>
            <person name="Kotiranta H."/>
            <person name="LaButti K.M."/>
            <person name="Lechner B.E."/>
            <person name="Liimatainen K."/>
            <person name="Lipzen A."/>
            <person name="Lukacs Z."/>
            <person name="Mihaltcheva S."/>
            <person name="Morgado L.N."/>
            <person name="Niskanen T."/>
            <person name="Noordeloos M.E."/>
            <person name="Ohm R.A."/>
            <person name="Ortiz-Santana B."/>
            <person name="Ovrebo C."/>
            <person name="Racz N."/>
            <person name="Riley R."/>
            <person name="Savchenko A."/>
            <person name="Shiryaev A."/>
            <person name="Soop K."/>
            <person name="Spirin V."/>
            <person name="Szebenyi C."/>
            <person name="Tomsovsky M."/>
            <person name="Tulloss R.E."/>
            <person name="Uehling J."/>
            <person name="Grigoriev I.V."/>
            <person name="Vagvolgyi C."/>
            <person name="Papp T."/>
            <person name="Martin F.M."/>
            <person name="Miettinen O."/>
            <person name="Hibbett D.S."/>
            <person name="Nagy L.G."/>
        </authorList>
    </citation>
    <scope>NUCLEOTIDE SEQUENCE [LARGE SCALE GENOMIC DNA]</scope>
    <source>
        <strain evidence="8 9">OMC1185</strain>
    </source>
</reference>
<keyword evidence="4" id="KW-0067">ATP-binding</keyword>
<keyword evidence="3" id="KW-0472">Membrane</keyword>
<feature type="compositionally biased region" description="Low complexity" evidence="6">
    <location>
        <begin position="1"/>
        <end position="20"/>
    </location>
</feature>
<organism evidence="8 9">
    <name type="scientific">Heliocybe sulcata</name>
    <dbReference type="NCBI Taxonomy" id="5364"/>
    <lineage>
        <taxon>Eukaryota</taxon>
        <taxon>Fungi</taxon>
        <taxon>Dikarya</taxon>
        <taxon>Basidiomycota</taxon>
        <taxon>Agaricomycotina</taxon>
        <taxon>Agaricomycetes</taxon>
        <taxon>Gloeophyllales</taxon>
        <taxon>Gloeophyllaceae</taxon>
        <taxon>Heliocybe</taxon>
    </lineage>
</organism>
<dbReference type="GO" id="GO:0005741">
    <property type="term" value="C:mitochondrial outer membrane"/>
    <property type="evidence" value="ECO:0007669"/>
    <property type="project" value="UniProtKB-SubCell"/>
</dbReference>
<feature type="compositionally biased region" description="Polar residues" evidence="6">
    <location>
        <begin position="237"/>
        <end position="246"/>
    </location>
</feature>
<feature type="compositionally biased region" description="Basic and acidic residues" evidence="6">
    <location>
        <begin position="551"/>
        <end position="574"/>
    </location>
</feature>
<dbReference type="InterPro" id="IPR003959">
    <property type="entry name" value="ATPase_AAA_core"/>
</dbReference>
<evidence type="ECO:0000256" key="3">
    <source>
        <dbReference type="ARBA" id="ARBA00022787"/>
    </source>
</evidence>
<dbReference type="InterPro" id="IPR003960">
    <property type="entry name" value="ATPase_AAA_CS"/>
</dbReference>
<feature type="region of interest" description="Disordered" evidence="6">
    <location>
        <begin position="942"/>
        <end position="1018"/>
    </location>
</feature>
<feature type="region of interest" description="Disordered" evidence="6">
    <location>
        <begin position="1"/>
        <end position="118"/>
    </location>
</feature>
<evidence type="ECO:0000256" key="5">
    <source>
        <dbReference type="ARBA" id="ARBA00023128"/>
    </source>
</evidence>
<comment type="subcellular location">
    <subcellularLocation>
        <location evidence="1">Mitochondrion outer membrane</location>
        <topology evidence="1">Single-pass membrane protein</topology>
    </subcellularLocation>
</comment>
<dbReference type="Gene3D" id="3.40.50.300">
    <property type="entry name" value="P-loop containing nucleotide triphosphate hydrolases"/>
    <property type="match status" value="1"/>
</dbReference>
<dbReference type="InterPro" id="IPR051701">
    <property type="entry name" value="Mito_OM_Translocase_MSP1"/>
</dbReference>
<dbReference type="SUPFAM" id="SSF52540">
    <property type="entry name" value="P-loop containing nucleoside triphosphate hydrolases"/>
    <property type="match status" value="1"/>
</dbReference>
<feature type="compositionally biased region" description="Low complexity" evidence="6">
    <location>
        <begin position="956"/>
        <end position="971"/>
    </location>
</feature>
<keyword evidence="5" id="KW-0496">Mitochondrion</keyword>
<dbReference type="Proteomes" id="UP000305948">
    <property type="component" value="Unassembled WGS sequence"/>
</dbReference>
<evidence type="ECO:0000259" key="7">
    <source>
        <dbReference type="SMART" id="SM00382"/>
    </source>
</evidence>
<gene>
    <name evidence="8" type="ORF">OE88DRAFT_1779158</name>
</gene>
<dbReference type="SMART" id="SM00382">
    <property type="entry name" value="AAA"/>
    <property type="match status" value="1"/>
</dbReference>
<dbReference type="PROSITE" id="PS00674">
    <property type="entry name" value="AAA"/>
    <property type="match status" value="1"/>
</dbReference>
<dbReference type="PANTHER" id="PTHR45644">
    <property type="entry name" value="AAA ATPASE, PUTATIVE (AFU_ORTHOLOGUE AFUA_2G12920)-RELATED-RELATED"/>
    <property type="match status" value="1"/>
</dbReference>
<keyword evidence="9" id="KW-1185">Reference proteome</keyword>
<evidence type="ECO:0000256" key="4">
    <source>
        <dbReference type="ARBA" id="ARBA00022840"/>
    </source>
</evidence>
<dbReference type="EMBL" id="ML213505">
    <property type="protein sequence ID" value="TFK55001.1"/>
    <property type="molecule type" value="Genomic_DNA"/>
</dbReference>
<dbReference type="OrthoDB" id="39734at2759"/>
<evidence type="ECO:0000256" key="2">
    <source>
        <dbReference type="ARBA" id="ARBA00022741"/>
    </source>
</evidence>
<dbReference type="AlphaFoldDB" id="A0A5C3NMY5"/>
<evidence type="ECO:0000256" key="6">
    <source>
        <dbReference type="SAM" id="MobiDB-lite"/>
    </source>
</evidence>
<feature type="compositionally biased region" description="Low complexity" evidence="6">
    <location>
        <begin position="50"/>
        <end position="63"/>
    </location>
</feature>